<keyword evidence="1" id="KW-0560">Oxidoreductase</keyword>
<reference evidence="4" key="1">
    <citation type="submission" date="2023-03" db="EMBL/GenBank/DDBJ databases">
        <title>Massive genome expansion in bonnet fungi (Mycena s.s.) driven by repeated elements and novel gene families across ecological guilds.</title>
        <authorList>
            <consortium name="Lawrence Berkeley National Laboratory"/>
            <person name="Harder C.B."/>
            <person name="Miyauchi S."/>
            <person name="Viragh M."/>
            <person name="Kuo A."/>
            <person name="Thoen E."/>
            <person name="Andreopoulos B."/>
            <person name="Lu D."/>
            <person name="Skrede I."/>
            <person name="Drula E."/>
            <person name="Henrissat B."/>
            <person name="Morin E."/>
            <person name="Kohler A."/>
            <person name="Barry K."/>
            <person name="LaButti K."/>
            <person name="Morin E."/>
            <person name="Salamov A."/>
            <person name="Lipzen A."/>
            <person name="Mereny Z."/>
            <person name="Hegedus B."/>
            <person name="Baldrian P."/>
            <person name="Stursova M."/>
            <person name="Weitz H."/>
            <person name="Taylor A."/>
            <person name="Grigoriev I.V."/>
            <person name="Nagy L.G."/>
            <person name="Martin F."/>
            <person name="Kauserud H."/>
        </authorList>
    </citation>
    <scope>NUCLEOTIDE SEQUENCE</scope>
    <source>
        <strain evidence="4">CBHHK002</strain>
    </source>
</reference>
<dbReference type="GO" id="GO:0016616">
    <property type="term" value="F:oxidoreductase activity, acting on the CH-OH group of donors, NAD or NADP as acceptor"/>
    <property type="evidence" value="ECO:0007669"/>
    <property type="project" value="TreeGrafter"/>
</dbReference>
<dbReference type="PANTHER" id="PTHR10366">
    <property type="entry name" value="NAD DEPENDENT EPIMERASE/DEHYDRATASE"/>
    <property type="match status" value="1"/>
</dbReference>
<organism evidence="4 5">
    <name type="scientific">Mycena albidolilacea</name>
    <dbReference type="NCBI Taxonomy" id="1033008"/>
    <lineage>
        <taxon>Eukaryota</taxon>
        <taxon>Fungi</taxon>
        <taxon>Dikarya</taxon>
        <taxon>Basidiomycota</taxon>
        <taxon>Agaricomycotina</taxon>
        <taxon>Agaricomycetes</taxon>
        <taxon>Agaricomycetidae</taxon>
        <taxon>Agaricales</taxon>
        <taxon>Marasmiineae</taxon>
        <taxon>Mycenaceae</taxon>
        <taxon>Mycena</taxon>
    </lineage>
</organism>
<dbReference type="InterPro" id="IPR050425">
    <property type="entry name" value="NAD(P)_dehydrat-like"/>
</dbReference>
<keyword evidence="5" id="KW-1185">Reference proteome</keyword>
<dbReference type="Proteomes" id="UP001218218">
    <property type="component" value="Unassembled WGS sequence"/>
</dbReference>
<feature type="domain" description="NAD-dependent epimerase/dehydratase" evidence="3">
    <location>
        <begin position="12"/>
        <end position="167"/>
    </location>
</feature>
<dbReference type="InterPro" id="IPR036291">
    <property type="entry name" value="NAD(P)-bd_dom_sf"/>
</dbReference>
<evidence type="ECO:0000313" key="5">
    <source>
        <dbReference type="Proteomes" id="UP001218218"/>
    </source>
</evidence>
<dbReference type="EMBL" id="JARIHO010000028">
    <property type="protein sequence ID" value="KAJ7339079.1"/>
    <property type="molecule type" value="Genomic_DNA"/>
</dbReference>
<name>A0AAD6ZTG8_9AGAR</name>
<dbReference type="PANTHER" id="PTHR10366:SF562">
    <property type="entry name" value="ALDEHYDE REDUCTASE II (AFU_ORTHOLOGUE AFUA_1G11360)"/>
    <property type="match status" value="1"/>
</dbReference>
<sequence length="266" mass="30057">MVEELSVQSANEGTQYLLDALAGSSIKRFVLTASIGVFFDPDFSSIFDETTVYDHNTWNPIESIDPRKHIPSYAYIASKITSEKLFCNAAEKYPRIDFTVIMPSSVYSWYLKDHPIPQNTDEPNVNQFLYQLIRPNDASFPNYPLADLVHNRDVAKAHVRALTAPALPQGQKKRLIVSGGYMTRADMIAFLKVPETVVKLSARGRDIIGRSPPVTTAPRQSLFRLDASLTESVMGMKKENNVSWQEILLELFPAMMDWEKEHSQSL</sequence>
<evidence type="ECO:0000256" key="1">
    <source>
        <dbReference type="ARBA" id="ARBA00023002"/>
    </source>
</evidence>
<dbReference type="SUPFAM" id="SSF51735">
    <property type="entry name" value="NAD(P)-binding Rossmann-fold domains"/>
    <property type="match status" value="1"/>
</dbReference>
<dbReference type="AlphaFoldDB" id="A0AAD6ZTG8"/>
<comment type="similarity">
    <text evidence="2">Belongs to the NAD(P)-dependent epimerase/dehydratase family. Dihydroflavonol-4-reductase subfamily.</text>
</comment>
<evidence type="ECO:0000256" key="2">
    <source>
        <dbReference type="ARBA" id="ARBA00023445"/>
    </source>
</evidence>
<accession>A0AAD6ZTG8</accession>
<comment type="caution">
    <text evidence="4">The sequence shown here is derived from an EMBL/GenBank/DDBJ whole genome shotgun (WGS) entry which is preliminary data.</text>
</comment>
<gene>
    <name evidence="4" type="ORF">DFH08DRAFT_1082552</name>
</gene>
<dbReference type="Pfam" id="PF01370">
    <property type="entry name" value="Epimerase"/>
    <property type="match status" value="1"/>
</dbReference>
<dbReference type="Gene3D" id="3.40.50.720">
    <property type="entry name" value="NAD(P)-binding Rossmann-like Domain"/>
    <property type="match status" value="1"/>
</dbReference>
<protein>
    <recommendedName>
        <fullName evidence="3">NAD-dependent epimerase/dehydratase domain-containing protein</fullName>
    </recommendedName>
</protein>
<evidence type="ECO:0000259" key="3">
    <source>
        <dbReference type="Pfam" id="PF01370"/>
    </source>
</evidence>
<dbReference type="InterPro" id="IPR001509">
    <property type="entry name" value="Epimerase_deHydtase"/>
</dbReference>
<proteinExistence type="inferred from homology"/>
<evidence type="ECO:0000313" key="4">
    <source>
        <dbReference type="EMBL" id="KAJ7339079.1"/>
    </source>
</evidence>